<sequence length="304" mass="36202">MQLFVIGNGFDREHELATNYWNFRAYLKKVDPSFLHCFEEHYDIYPKRDEETKKKMLWNDLEANLANIDEDDIVEQAVSIDMGLESGDIGIEDTLHQYFLDEYKYIDQLAIHLKRWVRSIRIRDVQPRTTLINNFNDAIYITFNYTAVLETVYKVSENNIIHIHGSLRRRDDDPALGHGNIKRIENIQEKRKKAEKIFDEKEISICRVVEQYYKQTYKNVNKFTYKLQSLNDKDIDEIIILGHSLAGVDIPYFEYIDILTKQKCNWTVYYYCENEQHRMFNSLIKCGVDAEKIEMVPSSKFYDL</sequence>
<evidence type="ECO:0000313" key="1">
    <source>
        <dbReference type="EMBL" id="AZK47502.1"/>
    </source>
</evidence>
<evidence type="ECO:0000313" key="2">
    <source>
        <dbReference type="Proteomes" id="UP000273145"/>
    </source>
</evidence>
<evidence type="ECO:0008006" key="3">
    <source>
        <dbReference type="Google" id="ProtNLM"/>
    </source>
</evidence>
<dbReference type="Proteomes" id="UP000273145">
    <property type="component" value="Chromosome"/>
</dbReference>
<protein>
    <recommendedName>
        <fullName evidence="3">Bacteriophage abortive infection AbiH</fullName>
    </recommendedName>
</protein>
<dbReference type="RefSeq" id="WP_125083528.1">
    <property type="nucleotide sequence ID" value="NZ_CP034248.1"/>
</dbReference>
<dbReference type="OrthoDB" id="9810135at2"/>
<gene>
    <name evidence="1" type="ORF">EIM92_16205</name>
</gene>
<dbReference type="Pfam" id="PF14253">
    <property type="entry name" value="AbiH"/>
    <property type="match status" value="1"/>
</dbReference>
<organism evidence="1 2">
    <name type="scientific">Paenibacillus lentus</name>
    <dbReference type="NCBI Taxonomy" id="1338368"/>
    <lineage>
        <taxon>Bacteria</taxon>
        <taxon>Bacillati</taxon>
        <taxon>Bacillota</taxon>
        <taxon>Bacilli</taxon>
        <taxon>Bacillales</taxon>
        <taxon>Paenibacillaceae</taxon>
        <taxon>Paenibacillus</taxon>
    </lineage>
</organism>
<proteinExistence type="predicted"/>
<dbReference type="KEGG" id="plen:EIM92_16205"/>
<reference evidence="1 2" key="1">
    <citation type="submission" date="2018-11" db="EMBL/GenBank/DDBJ databases">
        <title>Genome sequencing of Paenibacillus lentus DSM25539(T).</title>
        <authorList>
            <person name="Kook J.-K."/>
            <person name="Park S.-N."/>
            <person name="Lim Y.K."/>
        </authorList>
    </citation>
    <scope>NUCLEOTIDE SEQUENCE [LARGE SCALE GENOMIC DNA]</scope>
    <source>
        <strain evidence="1 2">DSM 25539</strain>
    </source>
</reference>
<dbReference type="AlphaFoldDB" id="A0A3Q8SCM4"/>
<keyword evidence="2" id="KW-1185">Reference proteome</keyword>
<dbReference type="InterPro" id="IPR025935">
    <property type="entry name" value="AbiH"/>
</dbReference>
<accession>A0A3Q8SCM4</accession>
<dbReference type="EMBL" id="CP034248">
    <property type="protein sequence ID" value="AZK47502.1"/>
    <property type="molecule type" value="Genomic_DNA"/>
</dbReference>
<name>A0A3Q8SCM4_9BACL</name>